<sequence length="119" mass="13998">RRFNSAWFDEYRNWFEYSIKKDAAFCLCCYLFKQNIRDHQGGGDSFTSERFSNWKEKEKLKKHVGGPSSIHNQTLKNCKALMNQNQYIKTIISKQSKQAVCINCLYSVPFTIRAPISWS</sequence>
<protein>
    <submittedName>
        <fullName evidence="2">Zinc finger, TTF-type</fullName>
    </submittedName>
</protein>
<feature type="domain" description="TTF-type" evidence="1">
    <location>
        <begin position="1"/>
        <end position="94"/>
    </location>
</feature>
<keyword evidence="3" id="KW-1185">Reference proteome</keyword>
<gene>
    <name evidence="2" type="ORF">TorRG33x02_015700</name>
</gene>
<evidence type="ECO:0000313" key="3">
    <source>
        <dbReference type="Proteomes" id="UP000237000"/>
    </source>
</evidence>
<evidence type="ECO:0000259" key="1">
    <source>
        <dbReference type="SMART" id="SM00597"/>
    </source>
</evidence>
<feature type="non-terminal residue" evidence="2">
    <location>
        <position position="1"/>
    </location>
</feature>
<dbReference type="OrthoDB" id="1628179at2759"/>
<evidence type="ECO:0000313" key="2">
    <source>
        <dbReference type="EMBL" id="POO02586.1"/>
    </source>
</evidence>
<dbReference type="PANTHER" id="PTHR45749:SF34">
    <property type="entry name" value="ZINC FINGER MYM-TYPE PROTEIN 1-LIKE"/>
    <property type="match status" value="1"/>
</dbReference>
<organism evidence="2 3">
    <name type="scientific">Trema orientale</name>
    <name type="common">Charcoal tree</name>
    <name type="synonym">Celtis orientalis</name>
    <dbReference type="NCBI Taxonomy" id="63057"/>
    <lineage>
        <taxon>Eukaryota</taxon>
        <taxon>Viridiplantae</taxon>
        <taxon>Streptophyta</taxon>
        <taxon>Embryophyta</taxon>
        <taxon>Tracheophyta</taxon>
        <taxon>Spermatophyta</taxon>
        <taxon>Magnoliopsida</taxon>
        <taxon>eudicotyledons</taxon>
        <taxon>Gunneridae</taxon>
        <taxon>Pentapetalae</taxon>
        <taxon>rosids</taxon>
        <taxon>fabids</taxon>
        <taxon>Rosales</taxon>
        <taxon>Cannabaceae</taxon>
        <taxon>Trema</taxon>
    </lineage>
</organism>
<dbReference type="PANTHER" id="PTHR45749">
    <property type="match status" value="1"/>
</dbReference>
<reference evidence="3" key="1">
    <citation type="submission" date="2016-06" db="EMBL/GenBank/DDBJ databases">
        <title>Parallel loss of symbiosis genes in relatives of nitrogen-fixing non-legume Parasponia.</title>
        <authorList>
            <person name="Van Velzen R."/>
            <person name="Holmer R."/>
            <person name="Bu F."/>
            <person name="Rutten L."/>
            <person name="Van Zeijl A."/>
            <person name="Liu W."/>
            <person name="Santuari L."/>
            <person name="Cao Q."/>
            <person name="Sharma T."/>
            <person name="Shen D."/>
            <person name="Roswanjaya Y."/>
            <person name="Wardhani T."/>
            <person name="Kalhor M.S."/>
            <person name="Jansen J."/>
            <person name="Van den Hoogen J."/>
            <person name="Gungor B."/>
            <person name="Hartog M."/>
            <person name="Hontelez J."/>
            <person name="Verver J."/>
            <person name="Yang W.-C."/>
            <person name="Schijlen E."/>
            <person name="Repin R."/>
            <person name="Schilthuizen M."/>
            <person name="Schranz E."/>
            <person name="Heidstra R."/>
            <person name="Miyata K."/>
            <person name="Fedorova E."/>
            <person name="Kohlen W."/>
            <person name="Bisseling T."/>
            <person name="Smit S."/>
            <person name="Geurts R."/>
        </authorList>
    </citation>
    <scope>NUCLEOTIDE SEQUENCE [LARGE SCALE GENOMIC DNA]</scope>
    <source>
        <strain evidence="3">cv. RG33-2</strain>
    </source>
</reference>
<dbReference type="InterPro" id="IPR006580">
    <property type="entry name" value="Znf_TTF"/>
</dbReference>
<dbReference type="SMART" id="SM00597">
    <property type="entry name" value="ZnF_TTF"/>
    <property type="match status" value="1"/>
</dbReference>
<comment type="caution">
    <text evidence="2">The sequence shown here is derived from an EMBL/GenBank/DDBJ whole genome shotgun (WGS) entry which is preliminary data.</text>
</comment>
<dbReference type="AlphaFoldDB" id="A0A2P5FXR3"/>
<name>A0A2P5FXR3_TREOI</name>
<proteinExistence type="predicted"/>
<accession>A0A2P5FXR3</accession>
<dbReference type="EMBL" id="JXTC01000004">
    <property type="protein sequence ID" value="POO02586.1"/>
    <property type="molecule type" value="Genomic_DNA"/>
</dbReference>
<dbReference type="InParanoid" id="A0A2P5FXR3"/>
<dbReference type="Proteomes" id="UP000237000">
    <property type="component" value="Unassembled WGS sequence"/>
</dbReference>